<sequence length="419" mass="45044">MTVTTRRTWPERLLIVALVGVAVIAFGVAGTLSAGQWALSQGQLLALGEPSVSDQSPAGQLIVVGDTLPTAPDSQTIELAEPEAANFLITGIDNGSCADGRDGVIEDRTNIGSRTDTIMIWRSNPTTDQLAVLSFPRDLYVDFPSGRQARINSAYRPNDPSRLIDTIYLNFGIPVDHYLQVDICAFQKLVDAVGGVEIAFDYPTRDKKAHLDIPEAGCITLDGETALAYVRARHFQQEIPAGSGKWTSDGTSDLGRISRQQDFLRRVIKKIIREGLYDPSVASALIAANRDNIVRDTGLTLQRMLEFSNTLKRLDPATISSYQIQTRAVTLSNGDQVLYPTISGRNMQEILAVFRGEAALADAPDQVSETTTTLAGIAGADEDQPTSPNQPPAPSATLPVVTPTQPQTGVVPTDNDACG</sequence>
<evidence type="ECO:0000313" key="5">
    <source>
        <dbReference type="Proteomes" id="UP000230914"/>
    </source>
</evidence>
<reference evidence="4 5" key="1">
    <citation type="submission" date="2017-10" db="EMBL/GenBank/DDBJ databases">
        <title>Novel microbial diversity and functional potential in the marine mammal oral microbiome.</title>
        <authorList>
            <person name="Dudek N.K."/>
            <person name="Sun C.L."/>
            <person name="Burstein D."/>
            <person name="Kantor R.S."/>
            <person name="Aliaga Goltsman D.S."/>
            <person name="Bik E.M."/>
            <person name="Thomas B.C."/>
            <person name="Banfield J.F."/>
            <person name="Relman D.A."/>
        </authorList>
    </citation>
    <scope>NUCLEOTIDE SEQUENCE [LARGE SCALE GENOMIC DNA]</scope>
    <source>
        <strain evidence="4">DOLJORAL78_61_10</strain>
    </source>
</reference>
<dbReference type="InterPro" id="IPR004474">
    <property type="entry name" value="LytR_CpsA_psr"/>
</dbReference>
<dbReference type="PANTHER" id="PTHR33392:SF6">
    <property type="entry name" value="POLYISOPRENYL-TEICHOIC ACID--PEPTIDOGLYCAN TEICHOIC ACID TRANSFERASE TAGU"/>
    <property type="match status" value="1"/>
</dbReference>
<dbReference type="AlphaFoldDB" id="A0A2G6KBF8"/>
<evidence type="ECO:0000256" key="1">
    <source>
        <dbReference type="ARBA" id="ARBA00006068"/>
    </source>
</evidence>
<feature type="compositionally biased region" description="Low complexity" evidence="2">
    <location>
        <begin position="399"/>
        <end position="413"/>
    </location>
</feature>
<feature type="region of interest" description="Disordered" evidence="2">
    <location>
        <begin position="379"/>
        <end position="419"/>
    </location>
</feature>
<evidence type="ECO:0000259" key="3">
    <source>
        <dbReference type="Pfam" id="PF03816"/>
    </source>
</evidence>
<feature type="domain" description="Cell envelope-related transcriptional attenuator" evidence="3">
    <location>
        <begin position="114"/>
        <end position="271"/>
    </location>
</feature>
<comment type="caution">
    <text evidence="4">The sequence shown here is derived from an EMBL/GenBank/DDBJ whole genome shotgun (WGS) entry which is preliminary data.</text>
</comment>
<comment type="similarity">
    <text evidence="1">Belongs to the LytR/CpsA/Psr (LCP) family.</text>
</comment>
<dbReference type="Proteomes" id="UP000230914">
    <property type="component" value="Unassembled WGS sequence"/>
</dbReference>
<evidence type="ECO:0000256" key="2">
    <source>
        <dbReference type="SAM" id="MobiDB-lite"/>
    </source>
</evidence>
<organism evidence="4 5">
    <name type="scientific">Ilumatobacter coccineus</name>
    <dbReference type="NCBI Taxonomy" id="467094"/>
    <lineage>
        <taxon>Bacteria</taxon>
        <taxon>Bacillati</taxon>
        <taxon>Actinomycetota</taxon>
        <taxon>Acidimicrobiia</taxon>
        <taxon>Acidimicrobiales</taxon>
        <taxon>Ilumatobacteraceae</taxon>
        <taxon>Ilumatobacter</taxon>
    </lineage>
</organism>
<dbReference type="Pfam" id="PF03816">
    <property type="entry name" value="LytR_cpsA_psr"/>
    <property type="match status" value="1"/>
</dbReference>
<dbReference type="PANTHER" id="PTHR33392">
    <property type="entry name" value="POLYISOPRENYL-TEICHOIC ACID--PEPTIDOGLYCAN TEICHOIC ACID TRANSFERASE TAGU"/>
    <property type="match status" value="1"/>
</dbReference>
<dbReference type="NCBIfam" id="TIGR00350">
    <property type="entry name" value="lytR_cpsA_psr"/>
    <property type="match status" value="1"/>
</dbReference>
<name>A0A2G6KBF8_9ACTN</name>
<proteinExistence type="inferred from homology"/>
<evidence type="ECO:0000313" key="4">
    <source>
        <dbReference type="EMBL" id="PIE33003.1"/>
    </source>
</evidence>
<dbReference type="InterPro" id="IPR050922">
    <property type="entry name" value="LytR/CpsA/Psr_CW_biosynth"/>
</dbReference>
<dbReference type="EMBL" id="PDSL01000039">
    <property type="protein sequence ID" value="PIE33003.1"/>
    <property type="molecule type" value="Genomic_DNA"/>
</dbReference>
<protein>
    <recommendedName>
        <fullName evidence="3">Cell envelope-related transcriptional attenuator domain-containing protein</fullName>
    </recommendedName>
</protein>
<gene>
    <name evidence="4" type="ORF">CSA55_02550</name>
</gene>
<accession>A0A2G6KBF8</accession>
<dbReference type="Gene3D" id="3.40.630.190">
    <property type="entry name" value="LCP protein"/>
    <property type="match status" value="1"/>
</dbReference>